<protein>
    <submittedName>
        <fullName evidence="1">Uncharacterized protein</fullName>
    </submittedName>
</protein>
<reference evidence="1 2" key="1">
    <citation type="submission" date="2020-02" db="EMBL/GenBank/DDBJ databases">
        <authorList>
            <person name="Ma Q."/>
            <person name="Huang Y."/>
            <person name="Song X."/>
            <person name="Pei D."/>
        </authorList>
    </citation>
    <scope>NUCLEOTIDE SEQUENCE [LARGE SCALE GENOMIC DNA]</scope>
    <source>
        <strain evidence="1">Sxm20200214</strain>
        <tissue evidence="1">Leaf</tissue>
    </source>
</reference>
<organism evidence="1 2">
    <name type="scientific">Brassica carinata</name>
    <name type="common">Ethiopian mustard</name>
    <name type="synonym">Abyssinian cabbage</name>
    <dbReference type="NCBI Taxonomy" id="52824"/>
    <lineage>
        <taxon>Eukaryota</taxon>
        <taxon>Viridiplantae</taxon>
        <taxon>Streptophyta</taxon>
        <taxon>Embryophyta</taxon>
        <taxon>Tracheophyta</taxon>
        <taxon>Spermatophyta</taxon>
        <taxon>Magnoliopsida</taxon>
        <taxon>eudicotyledons</taxon>
        <taxon>Gunneridae</taxon>
        <taxon>Pentapetalae</taxon>
        <taxon>rosids</taxon>
        <taxon>malvids</taxon>
        <taxon>Brassicales</taxon>
        <taxon>Brassicaceae</taxon>
        <taxon>Brassiceae</taxon>
        <taxon>Brassica</taxon>
    </lineage>
</organism>
<comment type="caution">
    <text evidence="1">The sequence shown here is derived from an EMBL/GenBank/DDBJ whole genome shotgun (WGS) entry which is preliminary data.</text>
</comment>
<evidence type="ECO:0000313" key="1">
    <source>
        <dbReference type="EMBL" id="KAG2330785.1"/>
    </source>
</evidence>
<dbReference type="Proteomes" id="UP000886595">
    <property type="component" value="Unassembled WGS sequence"/>
</dbReference>
<dbReference type="OrthoDB" id="1678912at2759"/>
<accession>A0A8X7WKB1</accession>
<dbReference type="EMBL" id="JAAMPC010000001">
    <property type="protein sequence ID" value="KAG2330785.1"/>
    <property type="molecule type" value="Genomic_DNA"/>
</dbReference>
<proteinExistence type="predicted"/>
<evidence type="ECO:0000313" key="2">
    <source>
        <dbReference type="Proteomes" id="UP000886595"/>
    </source>
</evidence>
<sequence>MGDWFPFGAIASCRMPLLPHEELICKEEMVLNSGSKPENLDITPTELSGQRSIKAAFVLHGPHCSALRRPVSQDVHEWQTMINYVEG</sequence>
<gene>
    <name evidence="1" type="ORF">Bca52824_001965</name>
</gene>
<keyword evidence="2" id="KW-1185">Reference proteome</keyword>
<name>A0A8X7WKB1_BRACI</name>
<dbReference type="AlphaFoldDB" id="A0A8X7WKB1"/>